<evidence type="ECO:0000313" key="1">
    <source>
        <dbReference type="EMBL" id="KAI3805568.1"/>
    </source>
</evidence>
<evidence type="ECO:0000313" key="2">
    <source>
        <dbReference type="Proteomes" id="UP001056120"/>
    </source>
</evidence>
<name>A0ACB9IBE0_9ASTR</name>
<dbReference type="Proteomes" id="UP001056120">
    <property type="component" value="Linkage Group LG09"/>
</dbReference>
<accession>A0ACB9IBE0</accession>
<protein>
    <submittedName>
        <fullName evidence="1">Uncharacterized protein</fullName>
    </submittedName>
</protein>
<organism evidence="1 2">
    <name type="scientific">Smallanthus sonchifolius</name>
    <dbReference type="NCBI Taxonomy" id="185202"/>
    <lineage>
        <taxon>Eukaryota</taxon>
        <taxon>Viridiplantae</taxon>
        <taxon>Streptophyta</taxon>
        <taxon>Embryophyta</taxon>
        <taxon>Tracheophyta</taxon>
        <taxon>Spermatophyta</taxon>
        <taxon>Magnoliopsida</taxon>
        <taxon>eudicotyledons</taxon>
        <taxon>Gunneridae</taxon>
        <taxon>Pentapetalae</taxon>
        <taxon>asterids</taxon>
        <taxon>campanulids</taxon>
        <taxon>Asterales</taxon>
        <taxon>Asteraceae</taxon>
        <taxon>Asteroideae</taxon>
        <taxon>Heliantheae alliance</taxon>
        <taxon>Millerieae</taxon>
        <taxon>Smallanthus</taxon>
    </lineage>
</organism>
<comment type="caution">
    <text evidence="1">The sequence shown here is derived from an EMBL/GenBank/DDBJ whole genome shotgun (WGS) entry which is preliminary data.</text>
</comment>
<proteinExistence type="predicted"/>
<gene>
    <name evidence="1" type="ORF">L1987_28076</name>
</gene>
<reference evidence="1 2" key="2">
    <citation type="journal article" date="2022" name="Mol. Ecol. Resour.">
        <title>The genomes of chicory, endive, great burdock and yacon provide insights into Asteraceae paleo-polyploidization history and plant inulin production.</title>
        <authorList>
            <person name="Fan W."/>
            <person name="Wang S."/>
            <person name="Wang H."/>
            <person name="Wang A."/>
            <person name="Jiang F."/>
            <person name="Liu H."/>
            <person name="Zhao H."/>
            <person name="Xu D."/>
            <person name="Zhang Y."/>
        </authorList>
    </citation>
    <scope>NUCLEOTIDE SEQUENCE [LARGE SCALE GENOMIC DNA]</scope>
    <source>
        <strain evidence="2">cv. Yunnan</strain>
        <tissue evidence="1">Leaves</tissue>
    </source>
</reference>
<keyword evidence="2" id="KW-1185">Reference proteome</keyword>
<sequence>MSSFQVNNLSFDIPVLIKKAEKFEWMELQKIIVNRDQLLILEKQLNDAYVIRRPKPSEYEHRKQVIRVLNDIAKDLYGAGRVQKVEPIMGAKVPILKFVDTATRVECDISVENKDGISKSLIIRLLASIDERFQRLSFLSGGLSNESKLMVFKYVLKGLDGTDGEDPTSMKNSVRSFQNYGRRNTKTLGELFVSYVIKKVSHPNGVMDMRAGSNLSTMPLPTGHWGVPQHQACLEIPCADQWLNHQPTQRWGSAWGGPGWTQGWGGGASTGSWFGPMELFSWMTTFVGHKRCSLQRTLGEEGFSNILMGILPTCMVNHFVESRFPNEANQIAPVGGFSVRIVRLVYV</sequence>
<dbReference type="EMBL" id="CM042026">
    <property type="protein sequence ID" value="KAI3805568.1"/>
    <property type="molecule type" value="Genomic_DNA"/>
</dbReference>
<reference evidence="2" key="1">
    <citation type="journal article" date="2022" name="Mol. Ecol. Resour.">
        <title>The genomes of chicory, endive, great burdock and yacon provide insights into Asteraceae palaeo-polyploidization history and plant inulin production.</title>
        <authorList>
            <person name="Fan W."/>
            <person name="Wang S."/>
            <person name="Wang H."/>
            <person name="Wang A."/>
            <person name="Jiang F."/>
            <person name="Liu H."/>
            <person name="Zhao H."/>
            <person name="Xu D."/>
            <person name="Zhang Y."/>
        </authorList>
    </citation>
    <scope>NUCLEOTIDE SEQUENCE [LARGE SCALE GENOMIC DNA]</scope>
    <source>
        <strain evidence="2">cv. Yunnan</strain>
    </source>
</reference>